<evidence type="ECO:0000313" key="1">
    <source>
        <dbReference type="EMBL" id="QLY33204.1"/>
    </source>
</evidence>
<reference evidence="1 2" key="1">
    <citation type="submission" date="2020-07" db="EMBL/GenBank/DDBJ databases">
        <authorList>
            <person name="Zhuang K."/>
            <person name="Ran Y."/>
        </authorList>
    </citation>
    <scope>NUCLEOTIDE SEQUENCE [LARGE SCALE GENOMIC DNA]</scope>
    <source>
        <strain evidence="1 2">WCH-YHL-001</strain>
    </source>
</reference>
<name>A0A7D6Z6Y9_9NOCA</name>
<dbReference type="KEGG" id="nhu:H0264_14095"/>
<dbReference type="EMBL" id="CP059399">
    <property type="protein sequence ID" value="QLY33204.1"/>
    <property type="molecule type" value="Genomic_DNA"/>
</dbReference>
<dbReference type="Proteomes" id="UP000515512">
    <property type="component" value="Chromosome"/>
</dbReference>
<protein>
    <submittedName>
        <fullName evidence="1">VWA domain-containing protein</fullName>
    </submittedName>
</protein>
<sequence>MNTAEILDHFRSRGAPLVLSRAGAVVWDDAEFHEAAYISDPEGYALLALVPGVRDAQRARVLLQVLRVSRAGLSEESRVVLDKCTRALIFGIPPNSVVTVLLALRRMRANHKHVARGILSFVLDHPDGELLIAARRPALRDAFEHALGKATARGCARLIAQGDVGSAELRRKLLRFSADPAVAVQRVAQLYGAGIHGVPALTDAVRPLELVRIRQPIVTVTNRGDIAATLVHVHRGVQAAELHTALGDYVTAAVRELPRLAGRVALVLDASESMRGYGDREWALLSQAEALRLVLARVCAELAVVEVGAHQAGPTDLAMGVLDALAQSPDLVVVVTDGYENRMPGDLARVAATLPGIGVRTPILLCLATFTASDNRSLRDPAPALPHESFWHQDDFGALLPWLFAHSPHGGDWIRTAATRFLDRRLEGVTP</sequence>
<dbReference type="RefSeq" id="WP_181584368.1">
    <property type="nucleotide sequence ID" value="NZ_CP059399.1"/>
</dbReference>
<keyword evidence="2" id="KW-1185">Reference proteome</keyword>
<organism evidence="1 2">
    <name type="scientific">Nocardia huaxiensis</name>
    <dbReference type="NCBI Taxonomy" id="2755382"/>
    <lineage>
        <taxon>Bacteria</taxon>
        <taxon>Bacillati</taxon>
        <taxon>Actinomycetota</taxon>
        <taxon>Actinomycetes</taxon>
        <taxon>Mycobacteriales</taxon>
        <taxon>Nocardiaceae</taxon>
        <taxon>Nocardia</taxon>
    </lineage>
</organism>
<gene>
    <name evidence="1" type="ORF">H0264_14095</name>
</gene>
<accession>A0A7D6Z6Y9</accession>
<dbReference type="CDD" id="cd01983">
    <property type="entry name" value="SIMIBI"/>
    <property type="match status" value="1"/>
</dbReference>
<proteinExistence type="predicted"/>
<evidence type="ECO:0000313" key="2">
    <source>
        <dbReference type="Proteomes" id="UP000515512"/>
    </source>
</evidence>
<dbReference type="AlphaFoldDB" id="A0A7D6Z6Y9"/>